<comment type="caution">
    <text evidence="1">The sequence shown here is derived from an EMBL/GenBank/DDBJ whole genome shotgun (WGS) entry which is preliminary data.</text>
</comment>
<dbReference type="PANTHER" id="PTHR34070:SF1">
    <property type="entry name" value="DNA ALKYLATION REPAIR PROTEIN"/>
    <property type="match status" value="1"/>
</dbReference>
<sequence length="241" mass="27328">MSTARELEAALAAVASRDEAQKLQRFFKTGKGQYGAGDRFIGVRVPTIRLVAKDFADLSPADLNDLLDSAIHEHRFAALVVMVGQFQRASKAGDEPERERLVEFYLSAMRRGRINNWDLVDTSAEFILGEYLYDRPRDQLARLAKSGVVWQRRIAMISTFAFIKHGDASTTLEVAEVLLDDQHDLIQKAVGWMLREVGKRVDRDLLTGFLTANAKRMSRVSLSYATEHFELADRVYYRSLN</sequence>
<dbReference type="EMBL" id="JACHMJ010000001">
    <property type="protein sequence ID" value="MBB5845039.1"/>
    <property type="molecule type" value="Genomic_DNA"/>
</dbReference>
<dbReference type="Gene3D" id="1.25.10.90">
    <property type="match status" value="1"/>
</dbReference>
<evidence type="ECO:0000313" key="1">
    <source>
        <dbReference type="EMBL" id="MBB5845039.1"/>
    </source>
</evidence>
<dbReference type="CDD" id="cd06561">
    <property type="entry name" value="AlkD_like"/>
    <property type="match status" value="1"/>
</dbReference>
<evidence type="ECO:0000313" key="2">
    <source>
        <dbReference type="Proteomes" id="UP000536685"/>
    </source>
</evidence>
<dbReference type="RefSeq" id="WP_184239805.1">
    <property type="nucleotide sequence ID" value="NZ_JACHMJ010000001.1"/>
</dbReference>
<keyword evidence="2" id="KW-1185">Reference proteome</keyword>
<protein>
    <submittedName>
        <fullName evidence="1">3-methyladenine DNA glycosylase AlkD</fullName>
    </submittedName>
</protein>
<dbReference type="AlphaFoldDB" id="A0A841AUF2"/>
<accession>A0A841AUF2</accession>
<dbReference type="InterPro" id="IPR014825">
    <property type="entry name" value="DNA_alkylation"/>
</dbReference>
<organism evidence="1 2">
    <name type="scientific">Conyzicola lurida</name>
    <dbReference type="NCBI Taxonomy" id="1172621"/>
    <lineage>
        <taxon>Bacteria</taxon>
        <taxon>Bacillati</taxon>
        <taxon>Actinomycetota</taxon>
        <taxon>Actinomycetes</taxon>
        <taxon>Micrococcales</taxon>
        <taxon>Microbacteriaceae</taxon>
        <taxon>Conyzicola</taxon>
    </lineage>
</organism>
<name>A0A841AUF2_9MICO</name>
<dbReference type="PANTHER" id="PTHR34070">
    <property type="entry name" value="ARMADILLO-TYPE FOLD"/>
    <property type="match status" value="1"/>
</dbReference>
<reference evidence="1 2" key="1">
    <citation type="submission" date="2020-08" db="EMBL/GenBank/DDBJ databases">
        <title>Sequencing the genomes of 1000 actinobacteria strains.</title>
        <authorList>
            <person name="Klenk H.-P."/>
        </authorList>
    </citation>
    <scope>NUCLEOTIDE SEQUENCE [LARGE SCALE GENOMIC DNA]</scope>
    <source>
        <strain evidence="1 2">DSM 105784</strain>
    </source>
</reference>
<dbReference type="Pfam" id="PF08713">
    <property type="entry name" value="DNA_alkylation"/>
    <property type="match status" value="1"/>
</dbReference>
<gene>
    <name evidence="1" type="ORF">HD599_003362</name>
</gene>
<dbReference type="SUPFAM" id="SSF48371">
    <property type="entry name" value="ARM repeat"/>
    <property type="match status" value="1"/>
</dbReference>
<dbReference type="InterPro" id="IPR016024">
    <property type="entry name" value="ARM-type_fold"/>
</dbReference>
<dbReference type="Proteomes" id="UP000536685">
    <property type="component" value="Unassembled WGS sequence"/>
</dbReference>
<proteinExistence type="predicted"/>